<keyword evidence="1" id="KW-1133">Transmembrane helix</keyword>
<proteinExistence type="predicted"/>
<sequence length="127" mass="15104">MAQQRPTHIPTPHRCYIKRQFWVGKAYVVVALGWVIWTWMFEIDSVVIRDAWSMWAGRPRVDRVVIRDIHAPGLVMGPCIVEIDRFVIRDVQYQFTVNRCRNEEVYVKYPKHMSDNLLPDPTEKSYI</sequence>
<keyword evidence="1" id="KW-0812">Transmembrane</keyword>
<comment type="caution">
    <text evidence="2">The sequence shown here is derived from an EMBL/GenBank/DDBJ whole genome shotgun (WGS) entry which is preliminary data.</text>
</comment>
<feature type="transmembrane region" description="Helical" evidence="1">
    <location>
        <begin position="21"/>
        <end position="40"/>
    </location>
</feature>
<keyword evidence="1" id="KW-0472">Membrane</keyword>
<dbReference type="AlphaFoldDB" id="A0A9D4FES8"/>
<keyword evidence="3" id="KW-1185">Reference proteome</keyword>
<name>A0A9D4FES8_DREPO</name>
<evidence type="ECO:0000256" key="1">
    <source>
        <dbReference type="SAM" id="Phobius"/>
    </source>
</evidence>
<organism evidence="2 3">
    <name type="scientific">Dreissena polymorpha</name>
    <name type="common">Zebra mussel</name>
    <name type="synonym">Mytilus polymorpha</name>
    <dbReference type="NCBI Taxonomy" id="45954"/>
    <lineage>
        <taxon>Eukaryota</taxon>
        <taxon>Metazoa</taxon>
        <taxon>Spiralia</taxon>
        <taxon>Lophotrochozoa</taxon>
        <taxon>Mollusca</taxon>
        <taxon>Bivalvia</taxon>
        <taxon>Autobranchia</taxon>
        <taxon>Heteroconchia</taxon>
        <taxon>Euheterodonta</taxon>
        <taxon>Imparidentia</taxon>
        <taxon>Neoheterodontei</taxon>
        <taxon>Myida</taxon>
        <taxon>Dreissenoidea</taxon>
        <taxon>Dreissenidae</taxon>
        <taxon>Dreissena</taxon>
    </lineage>
</organism>
<dbReference type="EMBL" id="JAIWYP010000007">
    <property type="protein sequence ID" value="KAH3795251.1"/>
    <property type="molecule type" value="Genomic_DNA"/>
</dbReference>
<gene>
    <name evidence="2" type="ORF">DPMN_148799</name>
</gene>
<dbReference type="Proteomes" id="UP000828390">
    <property type="component" value="Unassembled WGS sequence"/>
</dbReference>
<reference evidence="2" key="1">
    <citation type="journal article" date="2019" name="bioRxiv">
        <title>The Genome of the Zebra Mussel, Dreissena polymorpha: A Resource for Invasive Species Research.</title>
        <authorList>
            <person name="McCartney M.A."/>
            <person name="Auch B."/>
            <person name="Kono T."/>
            <person name="Mallez S."/>
            <person name="Zhang Y."/>
            <person name="Obille A."/>
            <person name="Becker A."/>
            <person name="Abrahante J.E."/>
            <person name="Garbe J."/>
            <person name="Badalamenti J.P."/>
            <person name="Herman A."/>
            <person name="Mangelson H."/>
            <person name="Liachko I."/>
            <person name="Sullivan S."/>
            <person name="Sone E.D."/>
            <person name="Koren S."/>
            <person name="Silverstein K.A.T."/>
            <person name="Beckman K.B."/>
            <person name="Gohl D.M."/>
        </authorList>
    </citation>
    <scope>NUCLEOTIDE SEQUENCE</scope>
    <source>
        <strain evidence="2">Duluth1</strain>
        <tissue evidence="2">Whole animal</tissue>
    </source>
</reference>
<accession>A0A9D4FES8</accession>
<reference evidence="2" key="2">
    <citation type="submission" date="2020-11" db="EMBL/GenBank/DDBJ databases">
        <authorList>
            <person name="McCartney M.A."/>
            <person name="Auch B."/>
            <person name="Kono T."/>
            <person name="Mallez S."/>
            <person name="Becker A."/>
            <person name="Gohl D.M."/>
            <person name="Silverstein K.A.T."/>
            <person name="Koren S."/>
            <person name="Bechman K.B."/>
            <person name="Herman A."/>
            <person name="Abrahante J.E."/>
            <person name="Garbe J."/>
        </authorList>
    </citation>
    <scope>NUCLEOTIDE SEQUENCE</scope>
    <source>
        <strain evidence="2">Duluth1</strain>
        <tissue evidence="2">Whole animal</tissue>
    </source>
</reference>
<evidence type="ECO:0000313" key="3">
    <source>
        <dbReference type="Proteomes" id="UP000828390"/>
    </source>
</evidence>
<protein>
    <submittedName>
        <fullName evidence="2">Uncharacterized protein</fullName>
    </submittedName>
</protein>
<evidence type="ECO:0000313" key="2">
    <source>
        <dbReference type="EMBL" id="KAH3795251.1"/>
    </source>
</evidence>